<dbReference type="PANTHER" id="PTHR43731:SF14">
    <property type="entry name" value="PRESENILIN-ASSOCIATED RHOMBOID-LIKE PROTEIN, MITOCHONDRIAL"/>
    <property type="match status" value="1"/>
</dbReference>
<dbReference type="InterPro" id="IPR022764">
    <property type="entry name" value="Peptidase_S54_rhomboid_dom"/>
</dbReference>
<dbReference type="Pfam" id="PF01694">
    <property type="entry name" value="Rhomboid"/>
    <property type="match status" value="1"/>
</dbReference>
<keyword evidence="10" id="KW-1185">Reference proteome</keyword>
<keyword evidence="4" id="KW-0378">Hydrolase</keyword>
<comment type="caution">
    <text evidence="9">The sequence shown here is derived from an EMBL/GenBank/DDBJ whole genome shotgun (WGS) entry which is preliminary data.</text>
</comment>
<dbReference type="InterPro" id="IPR050925">
    <property type="entry name" value="Rhomboid_protease_S54"/>
</dbReference>
<evidence type="ECO:0000256" key="6">
    <source>
        <dbReference type="ARBA" id="ARBA00023136"/>
    </source>
</evidence>
<dbReference type="EMBL" id="BAAAZH010000024">
    <property type="protein sequence ID" value="GAA4124285.1"/>
    <property type="molecule type" value="Genomic_DNA"/>
</dbReference>
<feature type="transmembrane region" description="Helical" evidence="7">
    <location>
        <begin position="186"/>
        <end position="205"/>
    </location>
</feature>
<keyword evidence="9" id="KW-0645">Protease</keyword>
<evidence type="ECO:0000256" key="3">
    <source>
        <dbReference type="ARBA" id="ARBA00022692"/>
    </source>
</evidence>
<keyword evidence="5 7" id="KW-1133">Transmembrane helix</keyword>
<dbReference type="GO" id="GO:0008233">
    <property type="term" value="F:peptidase activity"/>
    <property type="evidence" value="ECO:0007669"/>
    <property type="project" value="UniProtKB-KW"/>
</dbReference>
<feature type="transmembrane region" description="Helical" evidence="7">
    <location>
        <begin position="263"/>
        <end position="279"/>
    </location>
</feature>
<evidence type="ECO:0000256" key="5">
    <source>
        <dbReference type="ARBA" id="ARBA00022989"/>
    </source>
</evidence>
<evidence type="ECO:0000259" key="8">
    <source>
        <dbReference type="Pfam" id="PF01694"/>
    </source>
</evidence>
<dbReference type="SUPFAM" id="SSF57845">
    <property type="entry name" value="B-box zinc-binding domain"/>
    <property type="match status" value="1"/>
</dbReference>
<keyword evidence="6 7" id="KW-0472">Membrane</keyword>
<dbReference type="SUPFAM" id="SSF144091">
    <property type="entry name" value="Rhomboid-like"/>
    <property type="match status" value="1"/>
</dbReference>
<keyword evidence="3 7" id="KW-0812">Transmembrane</keyword>
<dbReference type="Proteomes" id="UP001501495">
    <property type="component" value="Unassembled WGS sequence"/>
</dbReference>
<evidence type="ECO:0000256" key="7">
    <source>
        <dbReference type="SAM" id="Phobius"/>
    </source>
</evidence>
<proteinExistence type="inferred from homology"/>
<name>A0ABP7XTE3_9ACTN</name>
<gene>
    <name evidence="9" type="ORF">GCM10022215_31870</name>
</gene>
<feature type="transmembrane region" description="Helical" evidence="7">
    <location>
        <begin position="240"/>
        <end position="257"/>
    </location>
</feature>
<evidence type="ECO:0000313" key="9">
    <source>
        <dbReference type="EMBL" id="GAA4124285.1"/>
    </source>
</evidence>
<comment type="subcellular location">
    <subcellularLocation>
        <location evidence="1">Membrane</location>
        <topology evidence="1">Multi-pass membrane protein</topology>
    </subcellularLocation>
</comment>
<dbReference type="GO" id="GO:0006508">
    <property type="term" value="P:proteolysis"/>
    <property type="evidence" value="ECO:0007669"/>
    <property type="project" value="UniProtKB-KW"/>
</dbReference>
<organism evidence="9 10">
    <name type="scientific">Nocardioides fonticola</name>
    <dbReference type="NCBI Taxonomy" id="450363"/>
    <lineage>
        <taxon>Bacteria</taxon>
        <taxon>Bacillati</taxon>
        <taxon>Actinomycetota</taxon>
        <taxon>Actinomycetes</taxon>
        <taxon>Propionibacteriales</taxon>
        <taxon>Nocardioidaceae</taxon>
        <taxon>Nocardioides</taxon>
    </lineage>
</organism>
<accession>A0ABP7XTE3</accession>
<dbReference type="PANTHER" id="PTHR43731">
    <property type="entry name" value="RHOMBOID PROTEASE"/>
    <property type="match status" value="1"/>
</dbReference>
<evidence type="ECO:0000256" key="1">
    <source>
        <dbReference type="ARBA" id="ARBA00004141"/>
    </source>
</evidence>
<evidence type="ECO:0000256" key="2">
    <source>
        <dbReference type="ARBA" id="ARBA00009045"/>
    </source>
</evidence>
<feature type="transmembrane region" description="Helical" evidence="7">
    <location>
        <begin position="155"/>
        <end position="174"/>
    </location>
</feature>
<comment type="similarity">
    <text evidence="2">Belongs to the peptidase S54 family.</text>
</comment>
<reference evidence="10" key="1">
    <citation type="journal article" date="2019" name="Int. J. Syst. Evol. Microbiol.">
        <title>The Global Catalogue of Microorganisms (GCM) 10K type strain sequencing project: providing services to taxonomists for standard genome sequencing and annotation.</title>
        <authorList>
            <consortium name="The Broad Institute Genomics Platform"/>
            <consortium name="The Broad Institute Genome Sequencing Center for Infectious Disease"/>
            <person name="Wu L."/>
            <person name="Ma J."/>
        </authorList>
    </citation>
    <scope>NUCLEOTIDE SEQUENCE [LARGE SCALE GENOMIC DNA]</scope>
    <source>
        <strain evidence="10">JCM 16703</strain>
    </source>
</reference>
<dbReference type="InterPro" id="IPR035952">
    <property type="entry name" value="Rhomboid-like_sf"/>
</dbReference>
<feature type="domain" description="Peptidase S54 rhomboid" evidence="8">
    <location>
        <begin position="145"/>
        <end position="277"/>
    </location>
</feature>
<feature type="transmembrane region" description="Helical" evidence="7">
    <location>
        <begin position="211"/>
        <end position="228"/>
    </location>
</feature>
<dbReference type="Gene3D" id="1.20.1540.10">
    <property type="entry name" value="Rhomboid-like"/>
    <property type="match status" value="1"/>
</dbReference>
<protein>
    <submittedName>
        <fullName evidence="9">Rhomboid family intramembrane serine protease</fullName>
    </submittedName>
</protein>
<evidence type="ECO:0000313" key="10">
    <source>
        <dbReference type="Proteomes" id="UP001501495"/>
    </source>
</evidence>
<dbReference type="RefSeq" id="WP_344734446.1">
    <property type="nucleotide sequence ID" value="NZ_BAAAZH010000024.1"/>
</dbReference>
<evidence type="ECO:0000256" key="4">
    <source>
        <dbReference type="ARBA" id="ARBA00022801"/>
    </source>
</evidence>
<feature type="transmembrane region" description="Helical" evidence="7">
    <location>
        <begin position="291"/>
        <end position="309"/>
    </location>
</feature>
<feature type="transmembrane region" description="Helical" evidence="7">
    <location>
        <begin position="74"/>
        <end position="93"/>
    </location>
</feature>
<sequence length="311" mass="32931">MTNPPVPEIGVPTCYRHPDRETYISCQRCGRPICPDCMTEAAVGFQCPSCVAEGRRTQREARTPYGGRIAGNRAVVTLTLIGLNLAVYVLIFATGGDGSSLINVLAEHARGLCTAANGGYFPNVGSQALCERGVGGTWTPGVSDGAYWQLLTSQFAHVQPLHLGFNMLALYVLGPQLEAVLGRGRFLALYLLSGFAGSAAVYWLGSEVRPTLGASGAIFGLMAALLIIARRVGADYQQILMWIGLNFLITLVGSSYISWQAHLGGFLGGLVVSAILAYAPRERRTAVQAGGLFAVGVVIAIAILARTVVLM</sequence>